<keyword evidence="1" id="KW-0812">Transmembrane</keyword>
<gene>
    <name evidence="2" type="ORF">GCM10011389_19740</name>
</gene>
<keyword evidence="1" id="KW-1133">Transmembrane helix</keyword>
<feature type="transmembrane region" description="Helical" evidence="1">
    <location>
        <begin position="43"/>
        <end position="63"/>
    </location>
</feature>
<keyword evidence="3" id="KW-1185">Reference proteome</keyword>
<keyword evidence="1" id="KW-0472">Membrane</keyword>
<reference evidence="3" key="1">
    <citation type="journal article" date="2019" name="Int. J. Syst. Evol. Microbiol.">
        <title>The Global Catalogue of Microorganisms (GCM) 10K type strain sequencing project: providing services to taxonomists for standard genome sequencing and annotation.</title>
        <authorList>
            <consortium name="The Broad Institute Genomics Platform"/>
            <consortium name="The Broad Institute Genome Sequencing Center for Infectious Disease"/>
            <person name="Wu L."/>
            <person name="Ma J."/>
        </authorList>
    </citation>
    <scope>NUCLEOTIDE SEQUENCE [LARGE SCALE GENOMIC DNA]</scope>
    <source>
        <strain evidence="3">CGMCC 1.15353</strain>
    </source>
</reference>
<dbReference type="InterPro" id="IPR048136">
    <property type="entry name" value="STM3941-like"/>
</dbReference>
<evidence type="ECO:0000313" key="3">
    <source>
        <dbReference type="Proteomes" id="UP000642571"/>
    </source>
</evidence>
<protein>
    <submittedName>
        <fullName evidence="2">Uncharacterized protein</fullName>
    </submittedName>
</protein>
<feature type="transmembrane region" description="Helical" evidence="1">
    <location>
        <begin position="15"/>
        <end position="37"/>
    </location>
</feature>
<dbReference type="EMBL" id="BMIN01000007">
    <property type="protein sequence ID" value="GGD12252.1"/>
    <property type="molecule type" value="Genomic_DNA"/>
</dbReference>
<evidence type="ECO:0000256" key="1">
    <source>
        <dbReference type="SAM" id="Phobius"/>
    </source>
</evidence>
<proteinExistence type="predicted"/>
<evidence type="ECO:0000313" key="2">
    <source>
        <dbReference type="EMBL" id="GGD12252.1"/>
    </source>
</evidence>
<accession>A0ABQ1Q3D3</accession>
<organism evidence="2 3">
    <name type="scientific">Pontibacillus salipaludis</name>
    <dbReference type="NCBI Taxonomy" id="1697394"/>
    <lineage>
        <taxon>Bacteria</taxon>
        <taxon>Bacillati</taxon>
        <taxon>Bacillota</taxon>
        <taxon>Bacilli</taxon>
        <taxon>Bacillales</taxon>
        <taxon>Bacillaceae</taxon>
        <taxon>Pontibacillus</taxon>
    </lineage>
</organism>
<dbReference type="Proteomes" id="UP000642571">
    <property type="component" value="Unassembled WGS sequence"/>
</dbReference>
<dbReference type="NCBIfam" id="NF041635">
    <property type="entry name" value="STM3941_fam"/>
    <property type="match status" value="1"/>
</dbReference>
<name>A0ABQ1Q3D3_9BACI</name>
<comment type="caution">
    <text evidence="2">The sequence shown here is derived from an EMBL/GenBank/DDBJ whole genome shotgun (WGS) entry which is preliminary data.</text>
</comment>
<sequence length="175" mass="20070">MKMEELYFYYSKGKLIALTFACFLISAVCAAVSYSVFLDGDGLIGSIVLLGALLLLFVGVLYIKKVVNPNPYVIMTDQELTLYVTNQEAVHISWEDIVGVLPYEIHRNKFLGLELANEEKYEEQMPNKVKRMSRLNMKMGYPMYNIILNQVKDPNGLIEALDKRIEVKERFEEEG</sequence>